<evidence type="ECO:0000256" key="7">
    <source>
        <dbReference type="SAM" id="MobiDB-lite"/>
    </source>
</evidence>
<feature type="domain" description="ABC transmembrane type-1" evidence="10">
    <location>
        <begin position="48"/>
        <end position="313"/>
    </location>
</feature>
<feature type="region of interest" description="Disordered" evidence="7">
    <location>
        <begin position="611"/>
        <end position="641"/>
    </location>
</feature>
<gene>
    <name evidence="11" type="ORF">GMI68_02415</name>
</gene>
<dbReference type="InterPro" id="IPR027417">
    <property type="entry name" value="P-loop_NTPase"/>
</dbReference>
<feature type="transmembrane region" description="Helical" evidence="8">
    <location>
        <begin position="256"/>
        <end position="279"/>
    </location>
</feature>
<evidence type="ECO:0000256" key="8">
    <source>
        <dbReference type="SAM" id="Phobius"/>
    </source>
</evidence>
<feature type="transmembrane region" description="Helical" evidence="8">
    <location>
        <begin position="139"/>
        <end position="162"/>
    </location>
</feature>
<name>A0ABX0II63_9ACTN</name>
<protein>
    <submittedName>
        <fullName evidence="11">ATP-binding cassette domain-containing protein</fullName>
    </submittedName>
</protein>
<keyword evidence="6 8" id="KW-0472">Membrane</keyword>
<dbReference type="InterPro" id="IPR036640">
    <property type="entry name" value="ABC1_TM_sf"/>
</dbReference>
<organism evidence="11 12">
    <name type="scientific">Xiamenia xianingshaonis</name>
    <dbReference type="NCBI Taxonomy" id="2682776"/>
    <lineage>
        <taxon>Bacteria</taxon>
        <taxon>Bacillati</taxon>
        <taxon>Actinomycetota</taxon>
        <taxon>Coriobacteriia</taxon>
        <taxon>Eggerthellales</taxon>
        <taxon>Eggerthellaceae</taxon>
        <taxon>Xiamenia</taxon>
    </lineage>
</organism>
<comment type="subcellular location">
    <subcellularLocation>
        <location evidence="1">Cell membrane</location>
        <topology evidence="1">Multi-pass membrane protein</topology>
    </subcellularLocation>
</comment>
<dbReference type="Proteomes" id="UP000636394">
    <property type="component" value="Unassembled WGS sequence"/>
</dbReference>
<keyword evidence="3" id="KW-0547">Nucleotide-binding</keyword>
<evidence type="ECO:0000313" key="11">
    <source>
        <dbReference type="EMBL" id="NHM13634.1"/>
    </source>
</evidence>
<keyword evidence="4 11" id="KW-0067">ATP-binding</keyword>
<feature type="transmembrane region" description="Helical" evidence="8">
    <location>
        <begin position="55"/>
        <end position="81"/>
    </location>
</feature>
<sequence length="641" mass="70453">MSRRLKTIGWGLSMAWAMDKRVLVFAMALVSALSVLPAVALIFNRASIAQISDFLAYGAGSFADVLPAIVAYGVLLAFIAISGRMNSEYLSALMENTYTFGMQGHLMDVVNRHDIITLMRRNVNEDFNYIMRRSMALNLMIACLVSMVGRAFSIVSLCVAAFALSPAVLLIVVIYVLVAFALSLRFSHGTRFSWPVFRKAEVKAQFLQSMPQESNVAKEIRLFGCAHEVVKGWERAYDVRMGLAIKRAAESEKRTFIASLAFYGFLAVALGFMVTSLVAHETAPATLLATFTLCTSLFTAVGPITRDLMNLDEAVFNIEQQNDLLDGFTDKPDNVQAGDAQAESAPTRACSSPVEDRRTPVFRAQDVTFSYTGERPDLDGVDLAIMPGEVVALVGENGSGKSTLAKVLLGTLPIDSGELEFRGVPYDELCEGTLSRNIGAFFQDFYLYHHSVAENIAYGCAELIDDRDAVMDAIEKGGATRIVERLPQGLDTTVRKRIDPEGVEFSGGERQLLGTSRAYMGDKDILIFDEPASMLDPLAELDQFARIRQRAQGRTAILISHRVGFARLADRIVVMDEGRVVETGTHKELLERDGLYARLFNDQAQFYMNTEKDADDTAHQSEDATAPQAAPAVAEEERGEL</sequence>
<keyword evidence="12" id="KW-1185">Reference proteome</keyword>
<dbReference type="InterPro" id="IPR039421">
    <property type="entry name" value="Type_1_exporter"/>
</dbReference>
<reference evidence="11 12" key="1">
    <citation type="submission" date="2019-11" db="EMBL/GenBank/DDBJ databases">
        <title>Eggerthellaceae novel genus isolated from the rectal contents of marmort.</title>
        <authorList>
            <person name="Zhang G."/>
        </authorList>
    </citation>
    <scope>NUCLEOTIDE SEQUENCE [LARGE SCALE GENOMIC DNA]</scope>
    <source>
        <strain evidence="12">zg-886</strain>
    </source>
</reference>
<evidence type="ECO:0000256" key="6">
    <source>
        <dbReference type="ARBA" id="ARBA00023136"/>
    </source>
</evidence>
<dbReference type="Pfam" id="PF00005">
    <property type="entry name" value="ABC_tran"/>
    <property type="match status" value="1"/>
</dbReference>
<evidence type="ECO:0000256" key="5">
    <source>
        <dbReference type="ARBA" id="ARBA00022989"/>
    </source>
</evidence>
<dbReference type="InterPro" id="IPR003593">
    <property type="entry name" value="AAA+_ATPase"/>
</dbReference>
<evidence type="ECO:0000256" key="4">
    <source>
        <dbReference type="ARBA" id="ARBA00022840"/>
    </source>
</evidence>
<evidence type="ECO:0000256" key="2">
    <source>
        <dbReference type="ARBA" id="ARBA00022692"/>
    </source>
</evidence>
<evidence type="ECO:0000259" key="10">
    <source>
        <dbReference type="PROSITE" id="PS50929"/>
    </source>
</evidence>
<dbReference type="PROSITE" id="PS50929">
    <property type="entry name" value="ABC_TM1F"/>
    <property type="match status" value="1"/>
</dbReference>
<feature type="transmembrane region" description="Helical" evidence="8">
    <location>
        <begin position="21"/>
        <end position="43"/>
    </location>
</feature>
<dbReference type="PROSITE" id="PS50893">
    <property type="entry name" value="ABC_TRANSPORTER_2"/>
    <property type="match status" value="1"/>
</dbReference>
<feature type="compositionally biased region" description="Low complexity" evidence="7">
    <location>
        <begin position="623"/>
        <end position="633"/>
    </location>
</feature>
<feature type="transmembrane region" description="Helical" evidence="8">
    <location>
        <begin position="168"/>
        <end position="186"/>
    </location>
</feature>
<dbReference type="EMBL" id="WPCR01000002">
    <property type="protein sequence ID" value="NHM13634.1"/>
    <property type="molecule type" value="Genomic_DNA"/>
</dbReference>
<evidence type="ECO:0000259" key="9">
    <source>
        <dbReference type="PROSITE" id="PS50893"/>
    </source>
</evidence>
<dbReference type="InterPro" id="IPR003439">
    <property type="entry name" value="ABC_transporter-like_ATP-bd"/>
</dbReference>
<dbReference type="Gene3D" id="1.20.1560.10">
    <property type="entry name" value="ABC transporter type 1, transmembrane domain"/>
    <property type="match status" value="1"/>
</dbReference>
<comment type="caution">
    <text evidence="11">The sequence shown here is derived from an EMBL/GenBank/DDBJ whole genome shotgun (WGS) entry which is preliminary data.</text>
</comment>
<dbReference type="SUPFAM" id="SSF52540">
    <property type="entry name" value="P-loop containing nucleoside triphosphate hydrolases"/>
    <property type="match status" value="1"/>
</dbReference>
<feature type="region of interest" description="Disordered" evidence="7">
    <location>
        <begin position="336"/>
        <end position="355"/>
    </location>
</feature>
<dbReference type="Gene3D" id="3.40.50.300">
    <property type="entry name" value="P-loop containing nucleotide triphosphate hydrolases"/>
    <property type="match status" value="1"/>
</dbReference>
<evidence type="ECO:0000256" key="3">
    <source>
        <dbReference type="ARBA" id="ARBA00022741"/>
    </source>
</evidence>
<dbReference type="InterPro" id="IPR011527">
    <property type="entry name" value="ABC1_TM_dom"/>
</dbReference>
<dbReference type="SMART" id="SM00382">
    <property type="entry name" value="AAA"/>
    <property type="match status" value="1"/>
</dbReference>
<proteinExistence type="predicted"/>
<accession>A0ABX0II63</accession>
<keyword evidence="2 8" id="KW-0812">Transmembrane</keyword>
<dbReference type="GO" id="GO:0005524">
    <property type="term" value="F:ATP binding"/>
    <property type="evidence" value="ECO:0007669"/>
    <property type="project" value="UniProtKB-KW"/>
</dbReference>
<keyword evidence="5 8" id="KW-1133">Transmembrane helix</keyword>
<feature type="compositionally biased region" description="Basic and acidic residues" evidence="7">
    <location>
        <begin position="611"/>
        <end position="622"/>
    </location>
</feature>
<dbReference type="SUPFAM" id="SSF90123">
    <property type="entry name" value="ABC transporter transmembrane region"/>
    <property type="match status" value="1"/>
</dbReference>
<dbReference type="PANTHER" id="PTHR24221:SF646">
    <property type="entry name" value="HAEMOLYSIN SECRETION ATP-BINDING PROTEIN"/>
    <property type="match status" value="1"/>
</dbReference>
<evidence type="ECO:0000313" key="12">
    <source>
        <dbReference type="Proteomes" id="UP000636394"/>
    </source>
</evidence>
<dbReference type="PANTHER" id="PTHR24221">
    <property type="entry name" value="ATP-BINDING CASSETTE SUB-FAMILY B"/>
    <property type="match status" value="1"/>
</dbReference>
<evidence type="ECO:0000256" key="1">
    <source>
        <dbReference type="ARBA" id="ARBA00004651"/>
    </source>
</evidence>
<feature type="domain" description="ABC transporter" evidence="9">
    <location>
        <begin position="362"/>
        <end position="602"/>
    </location>
</feature>